<dbReference type="PANTHER" id="PTHR13847:SF286">
    <property type="entry name" value="D-AMINO ACID DEHYDROGENASE"/>
    <property type="match status" value="1"/>
</dbReference>
<evidence type="ECO:0000256" key="1">
    <source>
        <dbReference type="ARBA" id="ARBA00001974"/>
    </source>
</evidence>
<dbReference type="GO" id="GO:0005737">
    <property type="term" value="C:cytoplasm"/>
    <property type="evidence" value="ECO:0007669"/>
    <property type="project" value="TreeGrafter"/>
</dbReference>
<organism evidence="6 7">
    <name type="scientific">Curtobacterium flaccumfaciens pv. flaccumfaciens</name>
    <dbReference type="NCBI Taxonomy" id="138532"/>
    <lineage>
        <taxon>Bacteria</taxon>
        <taxon>Bacillati</taxon>
        <taxon>Actinomycetota</taxon>
        <taxon>Actinomycetes</taxon>
        <taxon>Micrococcales</taxon>
        <taxon>Microbacteriaceae</taxon>
        <taxon>Curtobacterium</taxon>
    </lineage>
</organism>
<evidence type="ECO:0000313" key="6">
    <source>
        <dbReference type="EMBL" id="MBT1541302.1"/>
    </source>
</evidence>
<evidence type="ECO:0000259" key="5">
    <source>
        <dbReference type="Pfam" id="PF01266"/>
    </source>
</evidence>
<comment type="cofactor">
    <cofactor evidence="1">
        <name>FAD</name>
        <dbReference type="ChEBI" id="CHEBI:57692"/>
    </cofactor>
</comment>
<accession>A0A9Q2W2L5</accession>
<comment type="similarity">
    <text evidence="2">Belongs to the DadA oxidoreductase family.</text>
</comment>
<evidence type="ECO:0000313" key="7">
    <source>
        <dbReference type="Proteomes" id="UP000709437"/>
    </source>
</evidence>
<sequence>MPRSARTALDTETDHQPLTERYDIVVVGAGIVGLGMAYEALRQGARVAVVDRAGAVVGASVRNFGHACVTPQSGEAAGYAQEARRRWLTLAQLAGFTARERGAHVVARRPEEMAVLEEYRDSGAEVRLADAAEIAAAVPVDPDTVLGGAHLAHDLQVDPREAAPAIARWLAEQGVTFLWRTPVLEVAAGAVRTGRGVVEGTRVVVCTNHDLDQLFPELAESIGLVRCRLHMLRATIPLAFPLATPLLTGWSLLRYSGFAAMPGAGALRDRLAADLPEGVRWDLNQMYTSPPDGSVIVGDTHERGVDAPPFQDEDGFRLLVTETERLFGAPVSVVDRWQGVYASAPGREFLIDQPLPGVDVVTVTTGIGMTTGLGIAPAVLG</sequence>
<dbReference type="NCBIfam" id="TIGR03364">
    <property type="entry name" value="HpnW_proposed"/>
    <property type="match status" value="1"/>
</dbReference>
<dbReference type="InterPro" id="IPR017741">
    <property type="entry name" value="FAD-dependent_OxRdtase_HpnW"/>
</dbReference>
<feature type="domain" description="FAD dependent oxidoreductase" evidence="5">
    <location>
        <begin position="23"/>
        <end position="376"/>
    </location>
</feature>
<reference evidence="6" key="1">
    <citation type="submission" date="2021-05" db="EMBL/GenBank/DDBJ databases">
        <title>Whole genome sequence of Curtobacterium flaccumfaciens pv. flaccumfaciens strain CFBP 3417.</title>
        <authorList>
            <person name="Osdaghi E."/>
            <person name="Taghouti G."/>
            <person name="Portier P."/>
            <person name="Fazliarab A."/>
            <person name="Taghavi S.M."/>
            <person name="Briand M."/>
            <person name="Le-Saux M."/>
            <person name="Jacques M.-A."/>
        </authorList>
    </citation>
    <scope>NUCLEOTIDE SEQUENCE</scope>
    <source>
        <strain evidence="6">CFBP 3417</strain>
    </source>
</reference>
<dbReference type="Pfam" id="PF01266">
    <property type="entry name" value="DAO"/>
    <property type="match status" value="1"/>
</dbReference>
<dbReference type="PANTHER" id="PTHR13847">
    <property type="entry name" value="SARCOSINE DEHYDROGENASE-RELATED"/>
    <property type="match status" value="1"/>
</dbReference>
<name>A0A9Q2W2L5_9MICO</name>
<dbReference type="GO" id="GO:0016491">
    <property type="term" value="F:oxidoreductase activity"/>
    <property type="evidence" value="ECO:0007669"/>
    <property type="project" value="UniProtKB-KW"/>
</dbReference>
<dbReference type="InterPro" id="IPR006076">
    <property type="entry name" value="FAD-dep_OxRdtase"/>
</dbReference>
<dbReference type="Gene3D" id="3.30.9.10">
    <property type="entry name" value="D-Amino Acid Oxidase, subunit A, domain 2"/>
    <property type="match status" value="1"/>
</dbReference>
<keyword evidence="4" id="KW-0560">Oxidoreductase</keyword>
<gene>
    <name evidence="6" type="ORF">KK103_05960</name>
</gene>
<dbReference type="InterPro" id="IPR036188">
    <property type="entry name" value="FAD/NAD-bd_sf"/>
</dbReference>
<dbReference type="RefSeq" id="WP_159556990.1">
    <property type="nucleotide sequence ID" value="NZ_JAHEWX010000005.1"/>
</dbReference>
<dbReference type="SUPFAM" id="SSF51905">
    <property type="entry name" value="FAD/NAD(P)-binding domain"/>
    <property type="match status" value="1"/>
</dbReference>
<comment type="caution">
    <text evidence="6">The sequence shown here is derived from an EMBL/GenBank/DDBJ whole genome shotgun (WGS) entry which is preliminary data.</text>
</comment>
<dbReference type="Gene3D" id="3.50.50.60">
    <property type="entry name" value="FAD/NAD(P)-binding domain"/>
    <property type="match status" value="1"/>
</dbReference>
<keyword evidence="3" id="KW-0285">Flavoprotein</keyword>
<protein>
    <submittedName>
        <fullName evidence="6">TIGR03364 family FAD-dependent oxidoreductase</fullName>
    </submittedName>
</protein>
<evidence type="ECO:0000256" key="2">
    <source>
        <dbReference type="ARBA" id="ARBA00009410"/>
    </source>
</evidence>
<proteinExistence type="inferred from homology"/>
<dbReference type="Proteomes" id="UP000709437">
    <property type="component" value="Unassembled WGS sequence"/>
</dbReference>
<dbReference type="AlphaFoldDB" id="A0A9Q2W2L5"/>
<evidence type="ECO:0000256" key="4">
    <source>
        <dbReference type="ARBA" id="ARBA00023002"/>
    </source>
</evidence>
<evidence type="ECO:0000256" key="3">
    <source>
        <dbReference type="ARBA" id="ARBA00022630"/>
    </source>
</evidence>
<dbReference type="EMBL" id="JAHEWX010000005">
    <property type="protein sequence ID" value="MBT1541302.1"/>
    <property type="molecule type" value="Genomic_DNA"/>
</dbReference>